<protein>
    <recommendedName>
        <fullName evidence="1">HYR-like domain-containing protein</fullName>
    </recommendedName>
</protein>
<name>A0A084TP39_9FLAO</name>
<dbReference type="eggNOG" id="COG2304">
    <property type="taxonomic scope" value="Bacteria"/>
</dbReference>
<dbReference type="EMBL" id="JPFK01000001">
    <property type="protein sequence ID" value="KFB02475.1"/>
    <property type="molecule type" value="Genomic_DNA"/>
</dbReference>
<reference evidence="3" key="2">
    <citation type="submission" date="2014-07" db="EMBL/GenBank/DDBJ databases">
        <title>Genome sequence of Mangrovimonas yunxiaonensis.</title>
        <authorList>
            <person name="Li Y."/>
            <person name="Zheng T."/>
        </authorList>
    </citation>
    <scope>NUCLEOTIDE SEQUENCE [LARGE SCALE GENOMIC DNA]</scope>
    <source>
        <strain evidence="3">LY01</strain>
    </source>
</reference>
<feature type="domain" description="HYR-like" evidence="1">
    <location>
        <begin position="85"/>
        <end position="153"/>
    </location>
</feature>
<keyword evidence="3" id="KW-1185">Reference proteome</keyword>
<dbReference type="STRING" id="1197477.IA57_00005"/>
<dbReference type="AlphaFoldDB" id="A0A084TP39"/>
<dbReference type="InterPro" id="IPR057078">
    <property type="entry name" value="HYR-4C"/>
</dbReference>
<evidence type="ECO:0000313" key="2">
    <source>
        <dbReference type="EMBL" id="KFB02475.1"/>
    </source>
</evidence>
<organism evidence="2 3">
    <name type="scientific">Mangrovimonas yunxiaonensis</name>
    <dbReference type="NCBI Taxonomy" id="1197477"/>
    <lineage>
        <taxon>Bacteria</taxon>
        <taxon>Pseudomonadati</taxon>
        <taxon>Bacteroidota</taxon>
        <taxon>Flavobacteriia</taxon>
        <taxon>Flavobacteriales</taxon>
        <taxon>Flavobacteriaceae</taxon>
        <taxon>Mangrovimonas</taxon>
    </lineage>
</organism>
<gene>
    <name evidence="2" type="ORF">IA57_00005</name>
</gene>
<dbReference type="Pfam" id="PF23237">
    <property type="entry name" value="HYR_4C"/>
    <property type="match status" value="5"/>
</dbReference>
<dbReference type="Proteomes" id="UP000028521">
    <property type="component" value="Unassembled WGS sequence"/>
</dbReference>
<reference evidence="2 3" key="1">
    <citation type="journal article" date="2014" name="Genome Announc.">
        <title>Draft Genome Sequence of the Algicidal Bacterium Mangrovimonas yunxiaonensis Strain LY01.</title>
        <authorList>
            <person name="Li Y."/>
            <person name="Zhu H."/>
            <person name="Li C."/>
            <person name="Zhang H."/>
            <person name="Chen Z."/>
            <person name="Zheng W."/>
            <person name="Xu H."/>
            <person name="Zheng T."/>
        </authorList>
    </citation>
    <scope>NUCLEOTIDE SEQUENCE [LARGE SCALE GENOMIC DNA]</scope>
    <source>
        <strain evidence="2 3">LY01</strain>
    </source>
</reference>
<comment type="caution">
    <text evidence="2">The sequence shown here is derived from an EMBL/GenBank/DDBJ whole genome shotgun (WGS) entry which is preliminary data.</text>
</comment>
<proteinExistence type="predicted"/>
<feature type="domain" description="HYR-like" evidence="1">
    <location>
        <begin position="313"/>
        <end position="383"/>
    </location>
</feature>
<feature type="domain" description="HYR-like" evidence="1">
    <location>
        <begin position="237"/>
        <end position="305"/>
    </location>
</feature>
<feature type="domain" description="HYR-like" evidence="1">
    <location>
        <begin position="161"/>
        <end position="229"/>
    </location>
</feature>
<accession>A0A084TP39</accession>
<feature type="non-terminal residue" evidence="2">
    <location>
        <position position="976"/>
    </location>
</feature>
<feature type="non-terminal residue" evidence="2">
    <location>
        <position position="1"/>
    </location>
</feature>
<evidence type="ECO:0000259" key="1">
    <source>
        <dbReference type="Pfam" id="PF23237"/>
    </source>
</evidence>
<sequence length="976" mass="101882">TLDLTTAPVVPANGSETVECLSDAVQPTAPVVTDACGNDITPTITENNDPSCEGDKVFTFTYEDCAGNQSVYTYTYTLDLTTAPVVPANGSETVECLSDAVQPTAPVVTDACGNDITPTITENNDPSCEGDKVFTFTYEDCAGNQSVYTYTYTLDLTTAPVVPANGSETVECLSDAVQPTAPVVTDACGNDITPTITENNDPSCEGDKVFTFTYEDCAGNQSVYTYTYTLDLTTAPVVPANGSETVECLSDAVQPAAPVVTDACGNDITPTITENTDPSCEGDKVFTFTYEDCAGNQSVYTYTYTLDLTTAPVVPANDGSNISCIDDAQVVPTNPTVFDACGNQITPSGPIVSEDPDCSGIKTYTWTYTDCAGNANDWVYTYTLNDNILPTIQSEATDLTVECDGSGNNGAIQNWLDNHGNAIATDNCGDVTWSNNYNGANSDCSAPVYVIFTATDACGNTATTTAAYTIVDTIDPQITTEASDLTVQCDGNGNLDDLNNWLLSNGNAIATDDCSAITWENDFTSLSDGCGATGSATVTFTVTDGCGNDSTTAATFTIIDDTLPTFTAPADITIECDQDSTDLTLTGDVTDEADNCATGLEATYSDSVADGNCASESIITRTWTLVDACNNTTTAIQTISVVDTTAPTFTAPADITIECDQDSTDLTLTGDVTDEADNCATGLEATYSDSVADGNCASESIITRTWTLVDACNNTTTAVQTISVVDTTAPTFTAPADITIECYQDSTDLTLTGDVTDEADNCATGLEATYSDSVADGNCASESIITRTWTLVDACNNTTTAVQTISVVDTTAPTFTAPADITIECDQDSTDLTLTGDVTDEADNCATGLEATYSDSVADGNCASESIITRTWTLVDACNNTTTAVQTISVVDTTAPTFTAPADITIECDQDSTDLTLTGDVTDEADNCATGLEATYSDSVADGNCASESIITRTWTLVDACNNTTTAVQTISVVDT</sequence>
<evidence type="ECO:0000313" key="3">
    <source>
        <dbReference type="Proteomes" id="UP000028521"/>
    </source>
</evidence>
<feature type="domain" description="HYR-like" evidence="1">
    <location>
        <begin position="9"/>
        <end position="77"/>
    </location>
</feature>